<accession>X1DF76</accession>
<dbReference type="InterPro" id="IPR015946">
    <property type="entry name" value="KH_dom-like_a/b"/>
</dbReference>
<dbReference type="Gene3D" id="3.30.300.20">
    <property type="match status" value="1"/>
</dbReference>
<proteinExistence type="predicted"/>
<dbReference type="CDD" id="cd22532">
    <property type="entry name" value="KH-II_CPSF_arch_rpt1"/>
    <property type="match status" value="1"/>
</dbReference>
<feature type="domain" description="Transcription termination factor FttA KH" evidence="1">
    <location>
        <begin position="6"/>
        <end position="71"/>
    </location>
</feature>
<dbReference type="AlphaFoldDB" id="X1DF76"/>
<dbReference type="Gene3D" id="3.30.300.230">
    <property type="match status" value="1"/>
</dbReference>
<sequence>MAAEGLLQEIKRIVREETPFSSAISDIDFEGPRVVFYCKDLDLLMENGEVIKEFARKIRKRIILRPAPNILTESEKAEKKIRRLVPAEAGITNIIFSQDVGGSYYRGAEARNSYR</sequence>
<gene>
    <name evidence="2" type="ORF">S01H4_50894</name>
</gene>
<comment type="caution">
    <text evidence="2">The sequence shown here is derived from an EMBL/GenBank/DDBJ whole genome shotgun (WGS) entry which is preliminary data.</text>
</comment>
<evidence type="ECO:0000313" key="2">
    <source>
        <dbReference type="EMBL" id="GAG95071.1"/>
    </source>
</evidence>
<dbReference type="Pfam" id="PF17214">
    <property type="entry name" value="KH_TffA"/>
    <property type="match status" value="1"/>
</dbReference>
<dbReference type="InterPro" id="IPR033769">
    <property type="entry name" value="TffA_KH"/>
</dbReference>
<dbReference type="EMBL" id="BART01028933">
    <property type="protein sequence ID" value="GAG95071.1"/>
    <property type="molecule type" value="Genomic_DNA"/>
</dbReference>
<reference evidence="2" key="1">
    <citation type="journal article" date="2014" name="Front. Microbiol.">
        <title>High frequency of phylogenetically diverse reductive dehalogenase-homologous genes in deep subseafloor sedimentary metagenomes.</title>
        <authorList>
            <person name="Kawai M."/>
            <person name="Futagami T."/>
            <person name="Toyoda A."/>
            <person name="Takaki Y."/>
            <person name="Nishi S."/>
            <person name="Hori S."/>
            <person name="Arai W."/>
            <person name="Tsubouchi T."/>
            <person name="Morono Y."/>
            <person name="Uchiyama I."/>
            <person name="Ito T."/>
            <person name="Fujiyama A."/>
            <person name="Inagaki F."/>
            <person name="Takami H."/>
        </authorList>
    </citation>
    <scope>NUCLEOTIDE SEQUENCE</scope>
    <source>
        <strain evidence="2">Expedition CK06-06</strain>
    </source>
</reference>
<protein>
    <recommendedName>
        <fullName evidence="1">Transcription termination factor FttA KH domain-containing protein</fullName>
    </recommendedName>
</protein>
<name>X1DF76_9ZZZZ</name>
<organism evidence="2">
    <name type="scientific">marine sediment metagenome</name>
    <dbReference type="NCBI Taxonomy" id="412755"/>
    <lineage>
        <taxon>unclassified sequences</taxon>
        <taxon>metagenomes</taxon>
        <taxon>ecological metagenomes</taxon>
    </lineage>
</organism>
<evidence type="ECO:0000259" key="1">
    <source>
        <dbReference type="Pfam" id="PF17214"/>
    </source>
</evidence>